<keyword evidence="2" id="KW-1185">Reference proteome</keyword>
<reference evidence="2" key="1">
    <citation type="journal article" date="2019" name="Int. J. Syst. Evol. Microbiol.">
        <title>The Global Catalogue of Microorganisms (GCM) 10K type strain sequencing project: providing services to taxonomists for standard genome sequencing and annotation.</title>
        <authorList>
            <consortium name="The Broad Institute Genomics Platform"/>
            <consortium name="The Broad Institute Genome Sequencing Center for Infectious Disease"/>
            <person name="Wu L."/>
            <person name="Ma J."/>
        </authorList>
    </citation>
    <scope>NUCLEOTIDE SEQUENCE [LARGE SCALE GENOMIC DNA]</scope>
    <source>
        <strain evidence="2">JCM 17805</strain>
    </source>
</reference>
<dbReference type="RefSeq" id="WP_345198101.1">
    <property type="nucleotide sequence ID" value="NZ_BAABFL010000459.1"/>
</dbReference>
<dbReference type="InterPro" id="IPR024400">
    <property type="entry name" value="DUF2635"/>
</dbReference>
<dbReference type="EMBL" id="BAABFL010000459">
    <property type="protein sequence ID" value="GAA4651682.1"/>
    <property type="molecule type" value="Genomic_DNA"/>
</dbReference>
<evidence type="ECO:0000313" key="2">
    <source>
        <dbReference type="Proteomes" id="UP001500604"/>
    </source>
</evidence>
<protein>
    <recommendedName>
        <fullName evidence="3">DUF2635 domain-containing protein</fullName>
    </recommendedName>
</protein>
<accession>A0ABP8V785</accession>
<comment type="caution">
    <text evidence="1">The sequence shown here is derived from an EMBL/GenBank/DDBJ whole genome shotgun (WGS) entry which is preliminary data.</text>
</comment>
<sequence length="58" mass="6084">MTFTIKPADGLKVRKPDGSHLAADGESVVLTGYWRRRLADGDVVKATASKNAKKGGAA</sequence>
<proteinExistence type="predicted"/>
<dbReference type="Proteomes" id="UP001500604">
    <property type="component" value="Unassembled WGS sequence"/>
</dbReference>
<organism evidence="1 2">
    <name type="scientific">Kistimonas scapharcae</name>
    <dbReference type="NCBI Taxonomy" id="1036133"/>
    <lineage>
        <taxon>Bacteria</taxon>
        <taxon>Pseudomonadati</taxon>
        <taxon>Pseudomonadota</taxon>
        <taxon>Gammaproteobacteria</taxon>
        <taxon>Oceanospirillales</taxon>
        <taxon>Endozoicomonadaceae</taxon>
        <taxon>Kistimonas</taxon>
    </lineage>
</organism>
<dbReference type="Pfam" id="PF10948">
    <property type="entry name" value="DUF2635"/>
    <property type="match status" value="1"/>
</dbReference>
<gene>
    <name evidence="1" type="ORF">GCM10023116_39660</name>
</gene>
<evidence type="ECO:0000313" key="1">
    <source>
        <dbReference type="EMBL" id="GAA4651682.1"/>
    </source>
</evidence>
<evidence type="ECO:0008006" key="3">
    <source>
        <dbReference type="Google" id="ProtNLM"/>
    </source>
</evidence>
<name>A0ABP8V785_9GAMM</name>